<evidence type="ECO:0000256" key="1">
    <source>
        <dbReference type="ARBA" id="ARBA00010688"/>
    </source>
</evidence>
<dbReference type="PANTHER" id="PTHR43085">
    <property type="entry name" value="HEXOKINASE FAMILY MEMBER"/>
    <property type="match status" value="1"/>
</dbReference>
<dbReference type="SUPFAM" id="SSF53613">
    <property type="entry name" value="Ribokinase-like"/>
    <property type="match status" value="1"/>
</dbReference>
<keyword evidence="2" id="KW-0808">Transferase</keyword>
<protein>
    <submittedName>
        <fullName evidence="7">Ribokinase</fullName>
    </submittedName>
</protein>
<evidence type="ECO:0000313" key="7">
    <source>
        <dbReference type="EMBL" id="GGH64012.1"/>
    </source>
</evidence>
<evidence type="ECO:0000256" key="4">
    <source>
        <dbReference type="ARBA" id="ARBA00022777"/>
    </source>
</evidence>
<gene>
    <name evidence="7" type="ORF">GCM10007359_15880</name>
</gene>
<comment type="similarity">
    <text evidence="1">Belongs to the carbohydrate kinase PfkB family.</text>
</comment>
<dbReference type="AlphaFoldDB" id="A0A917MW00"/>
<keyword evidence="4" id="KW-0418">Kinase</keyword>
<dbReference type="Pfam" id="PF00294">
    <property type="entry name" value="PfkB"/>
    <property type="match status" value="1"/>
</dbReference>
<dbReference type="PROSITE" id="PS00584">
    <property type="entry name" value="PFKB_KINASES_2"/>
    <property type="match status" value="1"/>
</dbReference>
<evidence type="ECO:0000256" key="2">
    <source>
        <dbReference type="ARBA" id="ARBA00022679"/>
    </source>
</evidence>
<dbReference type="InterPro" id="IPR002173">
    <property type="entry name" value="Carboh/pur_kinase_PfkB_CS"/>
</dbReference>
<reference evidence="7 8" key="1">
    <citation type="journal article" date="2014" name="Int. J. Syst. Evol. Microbiol.">
        <title>Complete genome sequence of Corynebacterium casei LMG S-19264T (=DSM 44701T), isolated from a smear-ripened cheese.</title>
        <authorList>
            <consortium name="US DOE Joint Genome Institute (JGI-PGF)"/>
            <person name="Walter F."/>
            <person name="Albersmeier A."/>
            <person name="Kalinowski J."/>
            <person name="Ruckert C."/>
        </authorList>
    </citation>
    <scope>NUCLEOTIDE SEQUENCE [LARGE SCALE GENOMIC DNA]</scope>
    <source>
        <strain evidence="7 8">CCM 8669</strain>
    </source>
</reference>
<feature type="domain" description="Carbohydrate kinase PfkB" evidence="6">
    <location>
        <begin position="17"/>
        <end position="297"/>
    </location>
</feature>
<dbReference type="EMBL" id="BMDC01000003">
    <property type="protein sequence ID" value="GGH64012.1"/>
    <property type="molecule type" value="Genomic_DNA"/>
</dbReference>
<evidence type="ECO:0000256" key="5">
    <source>
        <dbReference type="ARBA" id="ARBA00022840"/>
    </source>
</evidence>
<comment type="caution">
    <text evidence="7">The sequence shown here is derived from an EMBL/GenBank/DDBJ whole genome shotgun (WGS) entry which is preliminary data.</text>
</comment>
<evidence type="ECO:0000256" key="3">
    <source>
        <dbReference type="ARBA" id="ARBA00022741"/>
    </source>
</evidence>
<dbReference type="GO" id="GO:0005524">
    <property type="term" value="F:ATP binding"/>
    <property type="evidence" value="ECO:0007669"/>
    <property type="project" value="UniProtKB-KW"/>
</dbReference>
<dbReference type="CDD" id="cd01167">
    <property type="entry name" value="bac_FRK"/>
    <property type="match status" value="1"/>
</dbReference>
<dbReference type="InterPro" id="IPR029056">
    <property type="entry name" value="Ribokinase-like"/>
</dbReference>
<dbReference type="PROSITE" id="PS00583">
    <property type="entry name" value="PFKB_KINASES_1"/>
    <property type="match status" value="1"/>
</dbReference>
<name>A0A917MW00_9MICC</name>
<dbReference type="InterPro" id="IPR011611">
    <property type="entry name" value="PfkB_dom"/>
</dbReference>
<keyword evidence="3" id="KW-0547">Nucleotide-binding</keyword>
<dbReference type="Proteomes" id="UP000600171">
    <property type="component" value="Unassembled WGS sequence"/>
</dbReference>
<dbReference type="Gene3D" id="3.40.1190.20">
    <property type="match status" value="1"/>
</dbReference>
<accession>A0A917MW00</accession>
<sequence length="309" mass="32784">MIGEALVDVVNRPHQAKHAHPGGSPMNVAVGVARLGHEVEYIGRYGNDDYGRMIDEHLRESRVALPVGADSKKTSVAQANIAENGAADYEFDIDWSLEDARPSLEKAARTSSAVHVGSIGAMLEPGASLVAETVKSAHQHALVTYDPNCRPSIIPDASQARAWAEKVVPNADVIKASDEDLLWLYPHRTVEESARAWLELGAELVIVTRGEMGPWAITRALTGGLAVEAHRVEVADTVGAGDSLMAALITALLDRGIEGKEASKKISQLGQEELAEILTFAATAAGITVSRAGANPPTRAELEEVLAGK</sequence>
<dbReference type="InterPro" id="IPR050306">
    <property type="entry name" value="PfkB_Carbo_kinase"/>
</dbReference>
<dbReference type="PANTHER" id="PTHR43085:SF1">
    <property type="entry name" value="PSEUDOURIDINE KINASE-RELATED"/>
    <property type="match status" value="1"/>
</dbReference>
<keyword evidence="5" id="KW-0067">ATP-binding</keyword>
<proteinExistence type="inferred from homology"/>
<evidence type="ECO:0000259" key="6">
    <source>
        <dbReference type="Pfam" id="PF00294"/>
    </source>
</evidence>
<keyword evidence="8" id="KW-1185">Reference proteome</keyword>
<dbReference type="GO" id="GO:0016301">
    <property type="term" value="F:kinase activity"/>
    <property type="evidence" value="ECO:0007669"/>
    <property type="project" value="UniProtKB-KW"/>
</dbReference>
<evidence type="ECO:0000313" key="8">
    <source>
        <dbReference type="Proteomes" id="UP000600171"/>
    </source>
</evidence>
<organism evidence="7 8">
    <name type="scientific">Rothia aerolata</name>
    <dbReference type="NCBI Taxonomy" id="1812262"/>
    <lineage>
        <taxon>Bacteria</taxon>
        <taxon>Bacillati</taxon>
        <taxon>Actinomycetota</taxon>
        <taxon>Actinomycetes</taxon>
        <taxon>Micrococcales</taxon>
        <taxon>Micrococcaceae</taxon>
        <taxon>Rothia</taxon>
    </lineage>
</organism>